<keyword evidence="1" id="KW-0732">Signal</keyword>
<evidence type="ECO:0000256" key="1">
    <source>
        <dbReference type="SAM" id="SignalP"/>
    </source>
</evidence>
<protein>
    <submittedName>
        <fullName evidence="2">RCG56771, isoform CRA_b</fullName>
    </submittedName>
</protein>
<evidence type="ECO:0000313" key="2">
    <source>
        <dbReference type="EMBL" id="EDL86401.1"/>
    </source>
</evidence>
<dbReference type="Proteomes" id="UP000234681">
    <property type="component" value="Chromosome 4"/>
</dbReference>
<name>A6KJJ8_RAT</name>
<organism evidence="2 3">
    <name type="scientific">Rattus norvegicus</name>
    <name type="common">Rat</name>
    <dbReference type="NCBI Taxonomy" id="10116"/>
    <lineage>
        <taxon>Eukaryota</taxon>
        <taxon>Metazoa</taxon>
        <taxon>Chordata</taxon>
        <taxon>Craniata</taxon>
        <taxon>Vertebrata</taxon>
        <taxon>Euteleostomi</taxon>
        <taxon>Mammalia</taxon>
        <taxon>Eutheria</taxon>
        <taxon>Euarchontoglires</taxon>
        <taxon>Glires</taxon>
        <taxon>Rodentia</taxon>
        <taxon>Myomorpha</taxon>
        <taxon>Muroidea</taxon>
        <taxon>Muridae</taxon>
        <taxon>Murinae</taxon>
        <taxon>Rattus</taxon>
    </lineage>
</organism>
<sequence>MNKPMMIQCFFFSVLHAVLATQSMC</sequence>
<dbReference type="EMBL" id="CH474057">
    <property type="protein sequence ID" value="EDL86401.1"/>
    <property type="molecule type" value="Genomic_DNA"/>
</dbReference>
<accession>A6KJJ8</accession>
<evidence type="ECO:0000313" key="3">
    <source>
        <dbReference type="Proteomes" id="UP000234681"/>
    </source>
</evidence>
<proteinExistence type="predicted"/>
<gene>
    <name evidence="2" type="ORF">rCG_56771</name>
</gene>
<dbReference type="AlphaFoldDB" id="A6KJJ8"/>
<reference evidence="3" key="1">
    <citation type="submission" date="2005-09" db="EMBL/GenBank/DDBJ databases">
        <authorList>
            <person name="Mural R.J."/>
            <person name="Li P.W."/>
            <person name="Adams M.D."/>
            <person name="Amanatides P.G."/>
            <person name="Baden-Tillson H."/>
            <person name="Barnstead M."/>
            <person name="Chin S.H."/>
            <person name="Dew I."/>
            <person name="Evans C.A."/>
            <person name="Ferriera S."/>
            <person name="Flanigan M."/>
            <person name="Fosler C."/>
            <person name="Glodek A."/>
            <person name="Gu Z."/>
            <person name="Holt R.A."/>
            <person name="Jennings D."/>
            <person name="Kraft C.L."/>
            <person name="Lu F."/>
            <person name="Nguyen T."/>
            <person name="Nusskern D.R."/>
            <person name="Pfannkoch C.M."/>
            <person name="Sitter C."/>
            <person name="Sutton G.G."/>
            <person name="Venter J.C."/>
            <person name="Wang Z."/>
            <person name="Woodage T."/>
            <person name="Zheng X.H."/>
            <person name="Zhong F."/>
        </authorList>
    </citation>
    <scope>NUCLEOTIDE SEQUENCE [LARGE SCALE GENOMIC DNA]</scope>
    <source>
        <strain>BN</strain>
        <strain evidence="3">Sprague-Dawley</strain>
    </source>
</reference>
<feature type="signal peptide" evidence="1">
    <location>
        <begin position="1"/>
        <end position="20"/>
    </location>
</feature>
<feature type="chain" id="PRO_5039906878" evidence="1">
    <location>
        <begin position="21"/>
        <end position="25"/>
    </location>
</feature>